<dbReference type="SUPFAM" id="SSF46689">
    <property type="entry name" value="Homeodomain-like"/>
    <property type="match status" value="1"/>
</dbReference>
<dbReference type="InterPro" id="IPR036271">
    <property type="entry name" value="Tet_transcr_reg_TetR-rel_C_sf"/>
</dbReference>
<feature type="DNA-binding region" description="H-T-H motif" evidence="4">
    <location>
        <begin position="37"/>
        <end position="56"/>
    </location>
</feature>
<dbReference type="PANTHER" id="PTHR30055">
    <property type="entry name" value="HTH-TYPE TRANSCRIPTIONAL REGULATOR RUTR"/>
    <property type="match status" value="1"/>
</dbReference>
<dbReference type="Proteomes" id="UP000290365">
    <property type="component" value="Chromosome"/>
</dbReference>
<evidence type="ECO:0000259" key="5">
    <source>
        <dbReference type="PROSITE" id="PS50977"/>
    </source>
</evidence>
<evidence type="ECO:0000256" key="2">
    <source>
        <dbReference type="ARBA" id="ARBA00023125"/>
    </source>
</evidence>
<evidence type="ECO:0000313" key="7">
    <source>
        <dbReference type="Proteomes" id="UP000290365"/>
    </source>
</evidence>
<dbReference type="PRINTS" id="PR00455">
    <property type="entry name" value="HTHTETR"/>
</dbReference>
<gene>
    <name evidence="6" type="ORF">EPA93_09155</name>
</gene>
<dbReference type="SUPFAM" id="SSF48498">
    <property type="entry name" value="Tetracyclin repressor-like, C-terminal domain"/>
    <property type="match status" value="1"/>
</dbReference>
<dbReference type="EMBL" id="CP035758">
    <property type="protein sequence ID" value="QBD76167.1"/>
    <property type="molecule type" value="Genomic_DNA"/>
</dbReference>
<dbReference type="GO" id="GO:0003700">
    <property type="term" value="F:DNA-binding transcription factor activity"/>
    <property type="evidence" value="ECO:0007669"/>
    <property type="project" value="TreeGrafter"/>
</dbReference>
<dbReference type="Gene3D" id="1.10.357.10">
    <property type="entry name" value="Tetracycline Repressor, domain 2"/>
    <property type="match status" value="1"/>
</dbReference>
<dbReference type="InterPro" id="IPR001647">
    <property type="entry name" value="HTH_TetR"/>
</dbReference>
<keyword evidence="7" id="KW-1185">Reference proteome</keyword>
<organism evidence="6 7">
    <name type="scientific">Ktedonosporobacter rubrisoli</name>
    <dbReference type="NCBI Taxonomy" id="2509675"/>
    <lineage>
        <taxon>Bacteria</taxon>
        <taxon>Bacillati</taxon>
        <taxon>Chloroflexota</taxon>
        <taxon>Ktedonobacteria</taxon>
        <taxon>Ktedonobacterales</taxon>
        <taxon>Ktedonosporobacteraceae</taxon>
        <taxon>Ktedonosporobacter</taxon>
    </lineage>
</organism>
<dbReference type="KEGG" id="kbs:EPA93_09155"/>
<sequence>MSPRSAQANQRLHEEQKERILAAALPVFVQKGLAATRMTDIATAAKMGYGSVYHYFPDKEAIFTALIQREMEASAQHIREVLEMPGTPWERLEWWLSRAMIWVYKHPEVILFMTQVLINEPAHEQLRSLVYQLSRTSHQELRRLIVEGQEAGQVATGNPDQLVIAIQSCLQGFAIEAAFRQDHAREQFPDAQILLRLLRP</sequence>
<dbReference type="Gene3D" id="1.10.10.60">
    <property type="entry name" value="Homeodomain-like"/>
    <property type="match status" value="1"/>
</dbReference>
<evidence type="ECO:0000256" key="4">
    <source>
        <dbReference type="PROSITE-ProRule" id="PRU00335"/>
    </source>
</evidence>
<dbReference type="PANTHER" id="PTHR30055:SF234">
    <property type="entry name" value="HTH-TYPE TRANSCRIPTIONAL REGULATOR BETI"/>
    <property type="match status" value="1"/>
</dbReference>
<dbReference type="Pfam" id="PF00440">
    <property type="entry name" value="TetR_N"/>
    <property type="match status" value="1"/>
</dbReference>
<name>A0A4P6JLN5_KTERU</name>
<dbReference type="PROSITE" id="PS50977">
    <property type="entry name" value="HTH_TETR_2"/>
    <property type="match status" value="1"/>
</dbReference>
<accession>A0A4P6JLN5</accession>
<reference evidence="6 7" key="1">
    <citation type="submission" date="2019-01" db="EMBL/GenBank/DDBJ databases">
        <title>Ktedonosporobacter rubrisoli SCAWS-G2.</title>
        <authorList>
            <person name="Huang Y."/>
            <person name="Yan B."/>
        </authorList>
    </citation>
    <scope>NUCLEOTIDE SEQUENCE [LARGE SCALE GENOMIC DNA]</scope>
    <source>
        <strain evidence="6 7">SCAWS-G2</strain>
    </source>
</reference>
<dbReference type="RefSeq" id="WP_129886762.1">
    <property type="nucleotide sequence ID" value="NZ_CP035758.1"/>
</dbReference>
<dbReference type="OrthoDB" id="2373640at2"/>
<protein>
    <submittedName>
        <fullName evidence="6">TetR/AcrR family transcriptional regulator</fullName>
    </submittedName>
</protein>
<proteinExistence type="predicted"/>
<keyword evidence="3" id="KW-0804">Transcription</keyword>
<evidence type="ECO:0000313" key="6">
    <source>
        <dbReference type="EMBL" id="QBD76167.1"/>
    </source>
</evidence>
<dbReference type="InterPro" id="IPR009057">
    <property type="entry name" value="Homeodomain-like_sf"/>
</dbReference>
<dbReference type="InterPro" id="IPR050109">
    <property type="entry name" value="HTH-type_TetR-like_transc_reg"/>
</dbReference>
<evidence type="ECO:0000256" key="1">
    <source>
        <dbReference type="ARBA" id="ARBA00023015"/>
    </source>
</evidence>
<dbReference type="AlphaFoldDB" id="A0A4P6JLN5"/>
<dbReference type="GO" id="GO:0000976">
    <property type="term" value="F:transcription cis-regulatory region binding"/>
    <property type="evidence" value="ECO:0007669"/>
    <property type="project" value="TreeGrafter"/>
</dbReference>
<evidence type="ECO:0000256" key="3">
    <source>
        <dbReference type="ARBA" id="ARBA00023163"/>
    </source>
</evidence>
<keyword evidence="1" id="KW-0805">Transcription regulation</keyword>
<feature type="domain" description="HTH tetR-type" evidence="5">
    <location>
        <begin position="14"/>
        <end position="74"/>
    </location>
</feature>
<keyword evidence="2 4" id="KW-0238">DNA-binding</keyword>